<keyword evidence="5" id="KW-0804">Transcription</keyword>
<evidence type="ECO:0000256" key="6">
    <source>
        <dbReference type="PROSITE-ProRule" id="PRU00169"/>
    </source>
</evidence>
<dbReference type="GO" id="GO:0005829">
    <property type="term" value="C:cytosol"/>
    <property type="evidence" value="ECO:0007669"/>
    <property type="project" value="TreeGrafter"/>
</dbReference>
<comment type="caution">
    <text evidence="8">The sequence shown here is derived from an EMBL/GenBank/DDBJ whole genome shotgun (WGS) entry which is preliminary data.</text>
</comment>
<evidence type="ECO:0000256" key="1">
    <source>
        <dbReference type="ARBA" id="ARBA00022553"/>
    </source>
</evidence>
<dbReference type="PROSITE" id="PS50110">
    <property type="entry name" value="RESPONSE_REGULATORY"/>
    <property type="match status" value="1"/>
</dbReference>
<evidence type="ECO:0000259" key="7">
    <source>
        <dbReference type="PROSITE" id="PS50110"/>
    </source>
</evidence>
<feature type="domain" description="Response regulatory" evidence="7">
    <location>
        <begin position="3"/>
        <end position="119"/>
    </location>
</feature>
<keyword evidence="1 6" id="KW-0597">Phosphoprotein</keyword>
<organism evidence="8 9">
    <name type="scientific">Motilibacter rhizosphaerae</name>
    <dbReference type="NCBI Taxonomy" id="598652"/>
    <lineage>
        <taxon>Bacteria</taxon>
        <taxon>Bacillati</taxon>
        <taxon>Actinomycetota</taxon>
        <taxon>Actinomycetes</taxon>
        <taxon>Motilibacterales</taxon>
        <taxon>Motilibacteraceae</taxon>
        <taxon>Motilibacter</taxon>
    </lineage>
</organism>
<reference evidence="8 9" key="1">
    <citation type="submission" date="2019-02" db="EMBL/GenBank/DDBJ databases">
        <title>Genomic Encyclopedia of Type Strains, Phase IV (KMG-IV): sequencing the most valuable type-strain genomes for metagenomic binning, comparative biology and taxonomic classification.</title>
        <authorList>
            <person name="Goeker M."/>
        </authorList>
    </citation>
    <scope>NUCLEOTIDE SEQUENCE [LARGE SCALE GENOMIC DNA]</scope>
    <source>
        <strain evidence="8 9">DSM 45622</strain>
    </source>
</reference>
<keyword evidence="4" id="KW-0238">DNA-binding</keyword>
<evidence type="ECO:0000313" key="8">
    <source>
        <dbReference type="EMBL" id="RZS89864.1"/>
    </source>
</evidence>
<dbReference type="RefSeq" id="WP_130492406.1">
    <property type="nucleotide sequence ID" value="NZ_SGXD01000002.1"/>
</dbReference>
<name>A0A4Q7NSD4_9ACTN</name>
<sequence>MPVILIAEDDDDIRDLVEFKLANLGLEVVGVGDGATALARVREVHPDLVILDVNMPELSGIDVCRALRSDPEFSALPVLMLTANVQDADVQRGFDAGADDYVAKPFSPRELTSRVQALLARRSA</sequence>
<dbReference type="InterPro" id="IPR039420">
    <property type="entry name" value="WalR-like"/>
</dbReference>
<keyword evidence="2" id="KW-0902">Two-component regulatory system</keyword>
<evidence type="ECO:0000313" key="9">
    <source>
        <dbReference type="Proteomes" id="UP000293638"/>
    </source>
</evidence>
<dbReference type="Gene3D" id="3.40.50.2300">
    <property type="match status" value="1"/>
</dbReference>
<evidence type="ECO:0000256" key="3">
    <source>
        <dbReference type="ARBA" id="ARBA00023015"/>
    </source>
</evidence>
<feature type="modified residue" description="4-aspartylphosphate" evidence="6">
    <location>
        <position position="52"/>
    </location>
</feature>
<dbReference type="SUPFAM" id="SSF52172">
    <property type="entry name" value="CheY-like"/>
    <property type="match status" value="1"/>
</dbReference>
<dbReference type="OrthoDB" id="3197131at2"/>
<keyword evidence="9" id="KW-1185">Reference proteome</keyword>
<dbReference type="GO" id="GO:0000156">
    <property type="term" value="F:phosphorelay response regulator activity"/>
    <property type="evidence" value="ECO:0007669"/>
    <property type="project" value="TreeGrafter"/>
</dbReference>
<dbReference type="PANTHER" id="PTHR48111:SF1">
    <property type="entry name" value="TWO-COMPONENT RESPONSE REGULATOR ORR33"/>
    <property type="match status" value="1"/>
</dbReference>
<keyword evidence="3" id="KW-0805">Transcription regulation</keyword>
<protein>
    <submittedName>
        <fullName evidence="8">Response regulator receiver domain-containing protein</fullName>
    </submittedName>
</protein>
<evidence type="ECO:0000256" key="5">
    <source>
        <dbReference type="ARBA" id="ARBA00023163"/>
    </source>
</evidence>
<dbReference type="GO" id="GO:0032993">
    <property type="term" value="C:protein-DNA complex"/>
    <property type="evidence" value="ECO:0007669"/>
    <property type="project" value="TreeGrafter"/>
</dbReference>
<dbReference type="AlphaFoldDB" id="A0A4Q7NSD4"/>
<dbReference type="EMBL" id="SGXD01000002">
    <property type="protein sequence ID" value="RZS89864.1"/>
    <property type="molecule type" value="Genomic_DNA"/>
</dbReference>
<accession>A0A4Q7NSD4</accession>
<dbReference type="InterPro" id="IPR001789">
    <property type="entry name" value="Sig_transdc_resp-reg_receiver"/>
</dbReference>
<dbReference type="FunFam" id="3.40.50.2300:FF:000001">
    <property type="entry name" value="DNA-binding response regulator PhoB"/>
    <property type="match status" value="1"/>
</dbReference>
<evidence type="ECO:0000256" key="4">
    <source>
        <dbReference type="ARBA" id="ARBA00023125"/>
    </source>
</evidence>
<dbReference type="SMART" id="SM00448">
    <property type="entry name" value="REC"/>
    <property type="match status" value="1"/>
</dbReference>
<dbReference type="InterPro" id="IPR011006">
    <property type="entry name" value="CheY-like_superfamily"/>
</dbReference>
<dbReference type="PANTHER" id="PTHR48111">
    <property type="entry name" value="REGULATOR OF RPOS"/>
    <property type="match status" value="1"/>
</dbReference>
<dbReference type="GO" id="GO:0000976">
    <property type="term" value="F:transcription cis-regulatory region binding"/>
    <property type="evidence" value="ECO:0007669"/>
    <property type="project" value="TreeGrafter"/>
</dbReference>
<gene>
    <name evidence="8" type="ORF">EV189_1640</name>
</gene>
<evidence type="ECO:0000256" key="2">
    <source>
        <dbReference type="ARBA" id="ARBA00023012"/>
    </source>
</evidence>
<dbReference type="Pfam" id="PF00072">
    <property type="entry name" value="Response_reg"/>
    <property type="match status" value="1"/>
</dbReference>
<dbReference type="GO" id="GO:0006355">
    <property type="term" value="P:regulation of DNA-templated transcription"/>
    <property type="evidence" value="ECO:0007669"/>
    <property type="project" value="TreeGrafter"/>
</dbReference>
<proteinExistence type="predicted"/>
<dbReference type="Proteomes" id="UP000293638">
    <property type="component" value="Unassembled WGS sequence"/>
</dbReference>